<dbReference type="EMBL" id="JACDQQ010002959">
    <property type="protein sequence ID" value="MBA0089371.1"/>
    <property type="molecule type" value="Genomic_DNA"/>
</dbReference>
<dbReference type="GO" id="GO:0003677">
    <property type="term" value="F:DNA binding"/>
    <property type="evidence" value="ECO:0007669"/>
    <property type="project" value="UniProtKB-KW"/>
</dbReference>
<evidence type="ECO:0000313" key="8">
    <source>
        <dbReference type="EMBL" id="MBA0089371.1"/>
    </source>
</evidence>
<dbReference type="CDD" id="cd17535">
    <property type="entry name" value="REC_NarL-like"/>
    <property type="match status" value="1"/>
</dbReference>
<evidence type="ECO:0000259" key="6">
    <source>
        <dbReference type="PROSITE" id="PS50043"/>
    </source>
</evidence>
<keyword evidence="1 5" id="KW-0597">Phosphoprotein</keyword>
<dbReference type="InterPro" id="IPR001789">
    <property type="entry name" value="Sig_transdc_resp-reg_receiver"/>
</dbReference>
<sequence length="216" mass="23542">MTPIRVLLADDHTLIRAGLRMVVVSQPDFTVVGEASDGREAVALAEQLEPDVVVMDIGMPSLNGIEACRQIHDSLPGTQVIMLSMHSDEGYVLRALKAGAKGYMLKDSAEADLAGAIRAVTAGKSFFSPAVSKILLEDYMRKLKRTGAEDSFDLLSPREREVLQLVAEGKSSKEVANLLSLSVYTVETHRAKLMQKLNLHNIPELILYAVRKGVIS</sequence>
<dbReference type="InterPro" id="IPR000792">
    <property type="entry name" value="Tscrpt_reg_LuxR_C"/>
</dbReference>
<keyword evidence="9" id="KW-1185">Reference proteome</keyword>
<protein>
    <submittedName>
        <fullName evidence="8">Response regulator transcription factor</fullName>
    </submittedName>
</protein>
<feature type="domain" description="HTH luxR-type" evidence="6">
    <location>
        <begin position="148"/>
        <end position="213"/>
    </location>
</feature>
<gene>
    <name evidence="8" type="ORF">HRJ53_30645</name>
</gene>
<organism evidence="8 9">
    <name type="scientific">Candidatus Acidiferrum panamense</name>
    <dbReference type="NCBI Taxonomy" id="2741543"/>
    <lineage>
        <taxon>Bacteria</taxon>
        <taxon>Pseudomonadati</taxon>
        <taxon>Acidobacteriota</taxon>
        <taxon>Terriglobia</taxon>
        <taxon>Candidatus Acidiferrales</taxon>
        <taxon>Candidatus Acidiferrum</taxon>
    </lineage>
</organism>
<name>A0A7V8T0U5_9BACT</name>
<dbReference type="CDD" id="cd06170">
    <property type="entry name" value="LuxR_C_like"/>
    <property type="match status" value="1"/>
</dbReference>
<evidence type="ECO:0000256" key="2">
    <source>
        <dbReference type="ARBA" id="ARBA00023015"/>
    </source>
</evidence>
<dbReference type="Gene3D" id="3.40.50.2300">
    <property type="match status" value="1"/>
</dbReference>
<comment type="caution">
    <text evidence="8">The sequence shown here is derived from an EMBL/GenBank/DDBJ whole genome shotgun (WGS) entry which is preliminary data.</text>
</comment>
<dbReference type="PRINTS" id="PR00038">
    <property type="entry name" value="HTHLUXR"/>
</dbReference>
<dbReference type="InterPro" id="IPR016032">
    <property type="entry name" value="Sig_transdc_resp-reg_C-effctor"/>
</dbReference>
<feature type="domain" description="Response regulatory" evidence="7">
    <location>
        <begin position="5"/>
        <end position="121"/>
    </location>
</feature>
<dbReference type="SMART" id="SM00448">
    <property type="entry name" value="REC"/>
    <property type="match status" value="1"/>
</dbReference>
<dbReference type="Pfam" id="PF00072">
    <property type="entry name" value="Response_reg"/>
    <property type="match status" value="1"/>
</dbReference>
<dbReference type="PANTHER" id="PTHR43214">
    <property type="entry name" value="TWO-COMPONENT RESPONSE REGULATOR"/>
    <property type="match status" value="1"/>
</dbReference>
<evidence type="ECO:0000256" key="3">
    <source>
        <dbReference type="ARBA" id="ARBA00023125"/>
    </source>
</evidence>
<dbReference type="InterPro" id="IPR058245">
    <property type="entry name" value="NreC/VraR/RcsB-like_REC"/>
</dbReference>
<reference evidence="8" key="1">
    <citation type="submission" date="2020-06" db="EMBL/GenBank/DDBJ databases">
        <title>Legume-microbial interactions unlock mineral nutrients during tropical forest succession.</title>
        <authorList>
            <person name="Epihov D.Z."/>
        </authorList>
    </citation>
    <scope>NUCLEOTIDE SEQUENCE [LARGE SCALE GENOMIC DNA]</scope>
    <source>
        <strain evidence="8">Pan2503</strain>
    </source>
</reference>
<dbReference type="Proteomes" id="UP000567293">
    <property type="component" value="Unassembled WGS sequence"/>
</dbReference>
<keyword evidence="3" id="KW-0238">DNA-binding</keyword>
<dbReference type="SUPFAM" id="SSF46894">
    <property type="entry name" value="C-terminal effector domain of the bipartite response regulators"/>
    <property type="match status" value="1"/>
</dbReference>
<keyword evidence="4" id="KW-0804">Transcription</keyword>
<evidence type="ECO:0000313" key="9">
    <source>
        <dbReference type="Proteomes" id="UP000567293"/>
    </source>
</evidence>
<dbReference type="Pfam" id="PF00196">
    <property type="entry name" value="GerE"/>
    <property type="match status" value="1"/>
</dbReference>
<dbReference type="AlphaFoldDB" id="A0A7V8T0U5"/>
<dbReference type="GO" id="GO:0000160">
    <property type="term" value="P:phosphorelay signal transduction system"/>
    <property type="evidence" value="ECO:0007669"/>
    <property type="project" value="InterPro"/>
</dbReference>
<dbReference type="SMART" id="SM00421">
    <property type="entry name" value="HTH_LUXR"/>
    <property type="match status" value="1"/>
</dbReference>
<dbReference type="InterPro" id="IPR011006">
    <property type="entry name" value="CheY-like_superfamily"/>
</dbReference>
<evidence type="ECO:0000256" key="1">
    <source>
        <dbReference type="ARBA" id="ARBA00022553"/>
    </source>
</evidence>
<evidence type="ECO:0000256" key="4">
    <source>
        <dbReference type="ARBA" id="ARBA00023163"/>
    </source>
</evidence>
<dbReference type="PROSITE" id="PS50110">
    <property type="entry name" value="RESPONSE_REGULATORY"/>
    <property type="match status" value="1"/>
</dbReference>
<dbReference type="PROSITE" id="PS50043">
    <property type="entry name" value="HTH_LUXR_2"/>
    <property type="match status" value="1"/>
</dbReference>
<dbReference type="SUPFAM" id="SSF52172">
    <property type="entry name" value="CheY-like"/>
    <property type="match status" value="1"/>
</dbReference>
<feature type="modified residue" description="4-aspartylphosphate" evidence="5">
    <location>
        <position position="56"/>
    </location>
</feature>
<dbReference type="GO" id="GO:0006355">
    <property type="term" value="P:regulation of DNA-templated transcription"/>
    <property type="evidence" value="ECO:0007669"/>
    <property type="project" value="InterPro"/>
</dbReference>
<dbReference type="InterPro" id="IPR039420">
    <property type="entry name" value="WalR-like"/>
</dbReference>
<accession>A0A7V8T0U5</accession>
<proteinExistence type="predicted"/>
<evidence type="ECO:0000256" key="5">
    <source>
        <dbReference type="PROSITE-ProRule" id="PRU00169"/>
    </source>
</evidence>
<evidence type="ECO:0000259" key="7">
    <source>
        <dbReference type="PROSITE" id="PS50110"/>
    </source>
</evidence>
<dbReference type="PANTHER" id="PTHR43214:SF41">
    <property type="entry name" value="NITRATE_NITRITE RESPONSE REGULATOR PROTEIN NARP"/>
    <property type="match status" value="1"/>
</dbReference>
<keyword evidence="2" id="KW-0805">Transcription regulation</keyword>